<dbReference type="AlphaFoldDB" id="A0A4Y2UKB8"/>
<comment type="caution">
    <text evidence="2">The sequence shown here is derived from an EMBL/GenBank/DDBJ whole genome shotgun (WGS) entry which is preliminary data.</text>
</comment>
<sequence length="79" mass="9032">MKYTAELKEDQSITEKSSDKNNYGTVSTLSSFMNHTKNAISHDYSSVLDEKIHVPESEDVSTKSLHFYTLFIYSNPIHT</sequence>
<dbReference type="EMBL" id="BGPR01037112">
    <property type="protein sequence ID" value="GBO12634.1"/>
    <property type="molecule type" value="Genomic_DNA"/>
</dbReference>
<evidence type="ECO:0000313" key="2">
    <source>
        <dbReference type="EMBL" id="GBO12634.1"/>
    </source>
</evidence>
<evidence type="ECO:0000313" key="3">
    <source>
        <dbReference type="Proteomes" id="UP000499080"/>
    </source>
</evidence>
<organism evidence="2 3">
    <name type="scientific">Araneus ventricosus</name>
    <name type="common">Orbweaver spider</name>
    <name type="synonym">Epeira ventricosa</name>
    <dbReference type="NCBI Taxonomy" id="182803"/>
    <lineage>
        <taxon>Eukaryota</taxon>
        <taxon>Metazoa</taxon>
        <taxon>Ecdysozoa</taxon>
        <taxon>Arthropoda</taxon>
        <taxon>Chelicerata</taxon>
        <taxon>Arachnida</taxon>
        <taxon>Araneae</taxon>
        <taxon>Araneomorphae</taxon>
        <taxon>Entelegynae</taxon>
        <taxon>Araneoidea</taxon>
        <taxon>Araneidae</taxon>
        <taxon>Araneus</taxon>
    </lineage>
</organism>
<accession>A0A4Y2UKB8</accession>
<name>A0A4Y2UKB8_ARAVE</name>
<evidence type="ECO:0000256" key="1">
    <source>
        <dbReference type="SAM" id="MobiDB-lite"/>
    </source>
</evidence>
<proteinExistence type="predicted"/>
<feature type="region of interest" description="Disordered" evidence="1">
    <location>
        <begin position="1"/>
        <end position="21"/>
    </location>
</feature>
<gene>
    <name evidence="2" type="ORF">AVEN_138969_1</name>
</gene>
<protein>
    <submittedName>
        <fullName evidence="2">Uncharacterized protein</fullName>
    </submittedName>
</protein>
<reference evidence="2 3" key="1">
    <citation type="journal article" date="2019" name="Sci. Rep.">
        <title>Orb-weaving spider Araneus ventricosus genome elucidates the spidroin gene catalogue.</title>
        <authorList>
            <person name="Kono N."/>
            <person name="Nakamura H."/>
            <person name="Ohtoshi R."/>
            <person name="Moran D.A.P."/>
            <person name="Shinohara A."/>
            <person name="Yoshida Y."/>
            <person name="Fujiwara M."/>
            <person name="Mori M."/>
            <person name="Tomita M."/>
            <person name="Arakawa K."/>
        </authorList>
    </citation>
    <scope>NUCLEOTIDE SEQUENCE [LARGE SCALE GENOMIC DNA]</scope>
</reference>
<keyword evidence="3" id="KW-1185">Reference proteome</keyword>
<dbReference type="Proteomes" id="UP000499080">
    <property type="component" value="Unassembled WGS sequence"/>
</dbReference>
<feature type="compositionally biased region" description="Basic and acidic residues" evidence="1">
    <location>
        <begin position="1"/>
        <end position="19"/>
    </location>
</feature>